<proteinExistence type="predicted"/>
<evidence type="ECO:0000313" key="2">
    <source>
        <dbReference type="EMBL" id="CAA6815064.1"/>
    </source>
</evidence>
<gene>
    <name evidence="2" type="ORF">HELGO_WM42948</name>
</gene>
<dbReference type="GO" id="GO:0005576">
    <property type="term" value="C:extracellular region"/>
    <property type="evidence" value="ECO:0007669"/>
    <property type="project" value="TreeGrafter"/>
</dbReference>
<sequence>MKKFLIIALFGLSVLMADNMLKIGTYSWFGGGSTASLTVHKDRANGYGISGQAYYGMSRKFGPNMGDLSFTGFLNKGKLVYTEGKGEDAYILTLKVREDGSFDIKEQGLPPFGHNVRFEGHFTSDDKPSFDCSKARSFTEKVICDNKGIARLDRKMAKSYSLLKSGFFYKDKREIKVKALKDEQRQWMKKRNACKNQKAYLGCYESEYFKRIKSLNKGFEGLWSYDEK</sequence>
<name>A0A6S6T7X6_9BACT</name>
<dbReference type="Gene3D" id="1.20.1270.180">
    <property type="match status" value="1"/>
</dbReference>
<feature type="domain" description="Lysozyme inhibitor LprI-like N-terminal" evidence="1">
    <location>
        <begin position="132"/>
        <end position="215"/>
    </location>
</feature>
<organism evidence="2">
    <name type="scientific">uncultured Sulfurovum sp</name>
    <dbReference type="NCBI Taxonomy" id="269237"/>
    <lineage>
        <taxon>Bacteria</taxon>
        <taxon>Pseudomonadati</taxon>
        <taxon>Campylobacterota</taxon>
        <taxon>Epsilonproteobacteria</taxon>
        <taxon>Campylobacterales</taxon>
        <taxon>Sulfurovaceae</taxon>
        <taxon>Sulfurovum</taxon>
        <taxon>environmental samples</taxon>
    </lineage>
</organism>
<dbReference type="PANTHER" id="PTHR37549:SF1">
    <property type="entry name" value="LIPOPROTEIN LPRI"/>
    <property type="match status" value="1"/>
</dbReference>
<dbReference type="EMBL" id="CACVAZ010000097">
    <property type="protein sequence ID" value="CAA6815064.1"/>
    <property type="molecule type" value="Genomic_DNA"/>
</dbReference>
<dbReference type="PANTHER" id="PTHR37549">
    <property type="entry name" value="LIPOPROTEIN LPRI"/>
    <property type="match status" value="1"/>
</dbReference>
<dbReference type="InterPro" id="IPR009739">
    <property type="entry name" value="LprI-like_N"/>
</dbReference>
<protein>
    <recommendedName>
        <fullName evidence="1">Lysozyme inhibitor LprI-like N-terminal domain-containing protein</fullName>
    </recommendedName>
</protein>
<accession>A0A6S6T7X6</accession>
<dbReference type="InterPro" id="IPR052755">
    <property type="entry name" value="Lysozyme_Inhibitor_LprI"/>
</dbReference>
<dbReference type="Pfam" id="PF07007">
    <property type="entry name" value="LprI"/>
    <property type="match status" value="1"/>
</dbReference>
<evidence type="ECO:0000259" key="1">
    <source>
        <dbReference type="Pfam" id="PF07007"/>
    </source>
</evidence>
<reference evidence="2" key="1">
    <citation type="submission" date="2020-01" db="EMBL/GenBank/DDBJ databases">
        <authorList>
            <person name="Meier V. D."/>
            <person name="Meier V D."/>
        </authorList>
    </citation>
    <scope>NUCLEOTIDE SEQUENCE</scope>
    <source>
        <strain evidence="2">HLG_WM_MAG_02</strain>
    </source>
</reference>
<dbReference type="AlphaFoldDB" id="A0A6S6T7X6"/>